<dbReference type="SUPFAM" id="SSF54001">
    <property type="entry name" value="Cysteine proteinases"/>
    <property type="match status" value="1"/>
</dbReference>
<dbReference type="InterPro" id="IPR010846">
    <property type="entry name" value="AmiA-like"/>
</dbReference>
<dbReference type="Gene3D" id="1.10.3670.10">
    <property type="entry name" value="Putative xylanase like domain"/>
    <property type="match status" value="1"/>
</dbReference>
<name>A0A1V6LVJ4_9FLAO</name>
<accession>A0A1V6LVJ4</accession>
<dbReference type="EMBL" id="MTBC01000001">
    <property type="protein sequence ID" value="OQD44145.1"/>
    <property type="molecule type" value="Genomic_DNA"/>
</dbReference>
<protein>
    <recommendedName>
        <fullName evidence="3">Xylanase</fullName>
    </recommendedName>
</protein>
<evidence type="ECO:0000313" key="2">
    <source>
        <dbReference type="Proteomes" id="UP000191680"/>
    </source>
</evidence>
<dbReference type="RefSeq" id="WP_080317709.1">
    <property type="nucleotide sequence ID" value="NZ_MTBC01000001.1"/>
</dbReference>
<proteinExistence type="predicted"/>
<sequence length="279" mass="31356">MKHSLFFAFLIGVNILNAQLVYNKKDSLLVLDKLERLKNIDKHTSGEAIVAVGQWYLGTPYVEKTLEVAATEPLVINQSGLDCTTFVENALALSLLAQKKEISWNNFIKNLETIRYRNGIRSGYPSRLHYFSEWIKDNEKKGLVKDITADLGGVPLTKPINFMGTHRQLYPHLKDNDANYQQLLAIEQKLAKEDLCYIPQSEIKAAEKFINTGDIVALATNIKGLDVTHTGILVKKPNGRVYLLHASSSQKKVVLSKEPLVDYLKKIKSNIGIIVARPQ</sequence>
<organism evidence="1 2">
    <name type="scientific">Croceivirga radicis</name>
    <dbReference type="NCBI Taxonomy" id="1929488"/>
    <lineage>
        <taxon>Bacteria</taxon>
        <taxon>Pseudomonadati</taxon>
        <taxon>Bacteroidota</taxon>
        <taxon>Flavobacteriia</taxon>
        <taxon>Flavobacteriales</taxon>
        <taxon>Flavobacteriaceae</taxon>
        <taxon>Croceivirga</taxon>
    </lineage>
</organism>
<dbReference type="Pfam" id="PF07313">
    <property type="entry name" value="AmiA-like"/>
    <property type="match status" value="1"/>
</dbReference>
<comment type="caution">
    <text evidence="1">The sequence shown here is derived from an EMBL/GenBank/DDBJ whole genome shotgun (WGS) entry which is preliminary data.</text>
</comment>
<dbReference type="Proteomes" id="UP000191680">
    <property type="component" value="Unassembled WGS sequence"/>
</dbReference>
<dbReference type="AlphaFoldDB" id="A0A1V6LVJ4"/>
<gene>
    <name evidence="1" type="ORF">BUL40_00910</name>
</gene>
<reference evidence="1 2" key="1">
    <citation type="submission" date="2016-12" db="EMBL/GenBank/DDBJ databases">
        <authorList>
            <person name="Song W.-J."/>
            <person name="Kurnit D.M."/>
        </authorList>
    </citation>
    <scope>NUCLEOTIDE SEQUENCE [LARGE SCALE GENOMIC DNA]</scope>
    <source>
        <strain evidence="1 2">HSG9</strain>
    </source>
</reference>
<dbReference type="InterPro" id="IPR038765">
    <property type="entry name" value="Papain-like_cys_pep_sf"/>
</dbReference>
<dbReference type="Gene3D" id="2.30.260.10">
    <property type="entry name" value="putative xylanase like domain"/>
    <property type="match status" value="1"/>
</dbReference>
<evidence type="ECO:0000313" key="1">
    <source>
        <dbReference type="EMBL" id="OQD44145.1"/>
    </source>
</evidence>
<keyword evidence="2" id="KW-1185">Reference proteome</keyword>
<evidence type="ECO:0008006" key="3">
    <source>
        <dbReference type="Google" id="ProtNLM"/>
    </source>
</evidence>
<dbReference type="OrthoDB" id="1409585at2"/>